<feature type="domain" description="6-phospho-N-acetylmuramidase C-terminal" evidence="1">
    <location>
        <begin position="86"/>
        <end position="184"/>
    </location>
</feature>
<comment type="caution">
    <text evidence="3">The sequence shown here is derived from an EMBL/GenBank/DDBJ whole genome shotgun (WGS) entry which is preliminary data.</text>
</comment>
<evidence type="ECO:0000313" key="3">
    <source>
        <dbReference type="EMBL" id="MEB3428635.1"/>
    </source>
</evidence>
<keyword evidence="3" id="KW-0378">Hydrolase</keyword>
<dbReference type="SUPFAM" id="SSF51445">
    <property type="entry name" value="(Trans)glycosidases"/>
    <property type="match status" value="1"/>
</dbReference>
<dbReference type="PANTHER" id="PTHR38435:SF2">
    <property type="entry name" value="DUF871 DOMAIN-CONTAINING PROTEIN"/>
    <property type="match status" value="1"/>
</dbReference>
<dbReference type="InterPro" id="IPR043797">
    <property type="entry name" value="MupG_N"/>
</dbReference>
<dbReference type="GO" id="GO:0016798">
    <property type="term" value="F:hydrolase activity, acting on glycosyl bonds"/>
    <property type="evidence" value="ECO:0007669"/>
    <property type="project" value="UniProtKB-KW"/>
</dbReference>
<dbReference type="AlphaFoldDB" id="A0AAW9MRP2"/>
<dbReference type="Pfam" id="PF05913">
    <property type="entry name" value="MupG_C"/>
    <property type="match status" value="1"/>
</dbReference>
<dbReference type="InterPro" id="IPR013785">
    <property type="entry name" value="Aldolase_TIM"/>
</dbReference>
<dbReference type="InterPro" id="IPR017853">
    <property type="entry name" value="GH"/>
</dbReference>
<dbReference type="InterPro" id="IPR029000">
    <property type="entry name" value="Cyclophilin-like_dom_sf"/>
</dbReference>
<dbReference type="InterPro" id="IPR008589">
    <property type="entry name" value="MupG"/>
</dbReference>
<accession>A0AAW9MRP2</accession>
<keyword evidence="4" id="KW-1185">Reference proteome</keyword>
<evidence type="ECO:0000259" key="1">
    <source>
        <dbReference type="Pfam" id="PF05913"/>
    </source>
</evidence>
<name>A0AAW9MRP2_9FIRM</name>
<reference evidence="3 4" key="1">
    <citation type="submission" date="2024-01" db="EMBL/GenBank/DDBJ databases">
        <title>Complete genome sequence of Citroniella saccharovorans strain M6.X9, isolated from human fecal sample.</title>
        <authorList>
            <person name="Cheng G."/>
            <person name="Westerholm M."/>
            <person name="Schnurer A."/>
        </authorList>
    </citation>
    <scope>NUCLEOTIDE SEQUENCE [LARGE SCALE GENOMIC DNA]</scope>
    <source>
        <strain evidence="3 4">DSM 29873</strain>
    </source>
</reference>
<sequence>MKFWKKRGIETVAFSPGDSTEEVMNEYVTLECHRGRSPLYSIIDLIEDAGVDSCYVGDSPIGEKTIYQVKEYSFNKIIPLYVDVLDEEAFELVCGIHNNCKDEAENVVRFDKKIEGINIVDRYLVSRPKGSLTIDNHRYGRFMGEVQITKKDLALDRRVTVIGRVREEDLELVDKIHGRTGFELIENN</sequence>
<protein>
    <submittedName>
        <fullName evidence="3">Phospho-sugar glycosidase domain-containing protein</fullName>
    </submittedName>
</protein>
<evidence type="ECO:0000313" key="4">
    <source>
        <dbReference type="Proteomes" id="UP001357733"/>
    </source>
</evidence>
<dbReference type="InterPro" id="IPR043894">
    <property type="entry name" value="MupG_C"/>
</dbReference>
<proteinExistence type="predicted"/>
<dbReference type="PANTHER" id="PTHR38435">
    <property type="match status" value="1"/>
</dbReference>
<gene>
    <name evidence="3" type="ORF">VLK81_01105</name>
</gene>
<dbReference type="Proteomes" id="UP001357733">
    <property type="component" value="Unassembled WGS sequence"/>
</dbReference>
<keyword evidence="3" id="KW-0326">Glycosidase</keyword>
<evidence type="ECO:0000259" key="2">
    <source>
        <dbReference type="Pfam" id="PF19200"/>
    </source>
</evidence>
<feature type="domain" description="6-phospho-N-acetylmuramidase N-terminal" evidence="2">
    <location>
        <begin position="2"/>
        <end position="70"/>
    </location>
</feature>
<dbReference type="SUPFAM" id="SSF50891">
    <property type="entry name" value="Cyclophilin-like"/>
    <property type="match status" value="1"/>
</dbReference>
<dbReference type="Pfam" id="PF19200">
    <property type="entry name" value="MupG_N"/>
    <property type="match status" value="1"/>
</dbReference>
<organism evidence="3 4">
    <name type="scientific">Citroniella saccharovorans</name>
    <dbReference type="NCBI Taxonomy" id="2053367"/>
    <lineage>
        <taxon>Bacteria</taxon>
        <taxon>Bacillati</taxon>
        <taxon>Bacillota</taxon>
        <taxon>Tissierellia</taxon>
        <taxon>Tissierellales</taxon>
        <taxon>Peptoniphilaceae</taxon>
        <taxon>Citroniella</taxon>
    </lineage>
</organism>
<dbReference type="EMBL" id="JAYKOT010000001">
    <property type="protein sequence ID" value="MEB3428635.1"/>
    <property type="molecule type" value="Genomic_DNA"/>
</dbReference>
<dbReference type="Gene3D" id="2.40.100.10">
    <property type="entry name" value="Cyclophilin-like"/>
    <property type="match status" value="1"/>
</dbReference>
<dbReference type="Gene3D" id="3.20.20.70">
    <property type="entry name" value="Aldolase class I"/>
    <property type="match status" value="1"/>
</dbReference>